<evidence type="ECO:0000313" key="3">
    <source>
        <dbReference type="Proteomes" id="UP000334340"/>
    </source>
</evidence>
<dbReference type="EMBL" id="CABIKM010000021">
    <property type="protein sequence ID" value="VUZ84969.1"/>
    <property type="molecule type" value="Genomic_DNA"/>
</dbReference>
<evidence type="ECO:0000313" key="2">
    <source>
        <dbReference type="EMBL" id="VUZ84969.1"/>
    </source>
</evidence>
<dbReference type="AlphaFoldDB" id="A0A564ZI12"/>
<dbReference type="GO" id="GO:0003677">
    <property type="term" value="F:DNA binding"/>
    <property type="evidence" value="ECO:0007669"/>
    <property type="project" value="InterPro"/>
</dbReference>
<dbReference type="PANTHER" id="PTHR43236:SF1">
    <property type="entry name" value="BLL7220 PROTEIN"/>
    <property type="match status" value="1"/>
</dbReference>
<dbReference type="PROSITE" id="PS50943">
    <property type="entry name" value="HTH_CROC1"/>
    <property type="match status" value="1"/>
</dbReference>
<dbReference type="InterPro" id="IPR052345">
    <property type="entry name" value="Rad_response_metalloprotease"/>
</dbReference>
<reference evidence="2 3" key="1">
    <citation type="submission" date="2019-07" db="EMBL/GenBank/DDBJ databases">
        <authorList>
            <person name="Cremers G."/>
        </authorList>
    </citation>
    <scope>NUCLEOTIDE SEQUENCE [LARGE SCALE GENOMIC DNA]</scope>
</reference>
<feature type="domain" description="HTH cro/C1-type" evidence="1">
    <location>
        <begin position="21"/>
        <end position="75"/>
    </location>
</feature>
<dbReference type="CDD" id="cd00093">
    <property type="entry name" value="HTH_XRE"/>
    <property type="match status" value="1"/>
</dbReference>
<keyword evidence="3" id="KW-1185">Reference proteome</keyword>
<protein>
    <submittedName>
        <fullName evidence="2">XRE family transcriptional regulator</fullName>
    </submittedName>
</protein>
<dbReference type="Proteomes" id="UP000334340">
    <property type="component" value="Unassembled WGS sequence"/>
</dbReference>
<sequence>MSQKMMTQRVPAEVFPPGELIREELEARGWTQTDLAEILGRPLKLVNDIILGKRTITPETAQGLGDAFGVDPQFFLNLESAYQLWQVGKTQTRGQEVSRRARLYDKVPIRELLRRHWIERSENIDVLEQRVLNFYGIKNITDEPRFWPVAAKTSAPELTLAHWAWLARARHIARALTAAQFSESSLPAVIEELKTLLHAPEEVRHVPKMLAEAGIRLVLIEHLPSTKIDGACFWLDLDPRAPVIVLSLRYDRIDHFWHTLFHELGHLREKHGLKKAHHPFDVDIFGETAPSLEQRPEAERMVDDFAADTLVPTAELNNWIARVGPLYSKEAIRGFAGRLNIHPGIVVGQLQHRHIIDWRHNREMLAHVRQFLVHAALSDGWGQVVPLAVG</sequence>
<dbReference type="SMART" id="SM00530">
    <property type="entry name" value="HTH_XRE"/>
    <property type="match status" value="1"/>
</dbReference>
<dbReference type="PANTHER" id="PTHR43236">
    <property type="entry name" value="ANTITOXIN HIGA1"/>
    <property type="match status" value="1"/>
</dbReference>
<dbReference type="SUPFAM" id="SSF47413">
    <property type="entry name" value="lambda repressor-like DNA-binding domains"/>
    <property type="match status" value="1"/>
</dbReference>
<dbReference type="InterPro" id="IPR010982">
    <property type="entry name" value="Lambda_DNA-bd_dom_sf"/>
</dbReference>
<name>A0A564ZI12_9BACT</name>
<proteinExistence type="predicted"/>
<evidence type="ECO:0000259" key="1">
    <source>
        <dbReference type="PROSITE" id="PS50943"/>
    </source>
</evidence>
<gene>
    <name evidence="2" type="ORF">MELA_01344</name>
</gene>
<accession>A0A564ZI12</accession>
<dbReference type="NCBIfam" id="TIGR02607">
    <property type="entry name" value="antidote_HigA"/>
    <property type="match status" value="1"/>
</dbReference>
<dbReference type="Gene3D" id="1.10.260.40">
    <property type="entry name" value="lambda repressor-like DNA-binding domains"/>
    <property type="match status" value="1"/>
</dbReference>
<dbReference type="InterPro" id="IPR001387">
    <property type="entry name" value="Cro/C1-type_HTH"/>
</dbReference>
<organism evidence="2 3">
    <name type="scientific">Candidatus Methylomirabilis lanthanidiphila</name>
    <dbReference type="NCBI Taxonomy" id="2211376"/>
    <lineage>
        <taxon>Bacteria</taxon>
        <taxon>Candidatus Methylomirabilota</taxon>
        <taxon>Candidatus Methylomirabilia</taxon>
        <taxon>Candidatus Methylomirabilales</taxon>
        <taxon>Candidatus Methylomirabilaceae</taxon>
        <taxon>Candidatus Methylomirabilis</taxon>
    </lineage>
</organism>
<dbReference type="InterPro" id="IPR013430">
    <property type="entry name" value="Toxin_antidote_HigA"/>
</dbReference>
<dbReference type="Pfam" id="PF01381">
    <property type="entry name" value="HTH_3"/>
    <property type="match status" value="1"/>
</dbReference>